<reference evidence="1" key="2">
    <citation type="submission" date="2012-06" db="EMBL/GenBank/DDBJ databases">
        <authorList>
            <person name="Yu Y."/>
            <person name="Currie J."/>
            <person name="Lomeli R."/>
            <person name="Angelova A."/>
            <person name="Collura K."/>
            <person name="Wissotski M."/>
            <person name="Campos D."/>
            <person name="Kudrna D."/>
            <person name="Golser W."/>
            <person name="Ashely E."/>
            <person name="Descour A."/>
            <person name="Fernandes J."/>
            <person name="Soderlund C."/>
            <person name="Walbot V."/>
        </authorList>
    </citation>
    <scope>NUCLEOTIDE SEQUENCE</scope>
    <source>
        <strain evidence="1">B73</strain>
    </source>
</reference>
<dbReference type="EMBL" id="BT054665">
    <property type="protein sequence ID" value="ACL53272.1"/>
    <property type="molecule type" value="mRNA"/>
</dbReference>
<reference evidence="1" key="1">
    <citation type="journal article" date="2009" name="PLoS Genet.">
        <title>Sequencing, mapping, and analysis of 27,455 maize full-length cDNAs.</title>
        <authorList>
            <person name="Soderlund C."/>
            <person name="Descour A."/>
            <person name="Kudrna D."/>
            <person name="Bomhoff M."/>
            <person name="Boyd L."/>
            <person name="Currie J."/>
            <person name="Angelova A."/>
            <person name="Collura K."/>
            <person name="Wissotski M."/>
            <person name="Ashley E."/>
            <person name="Morrow D."/>
            <person name="Fernandes J."/>
            <person name="Walbot V."/>
            <person name="Yu Y."/>
        </authorList>
    </citation>
    <scope>NUCLEOTIDE SEQUENCE</scope>
    <source>
        <strain evidence="1">B73</strain>
    </source>
</reference>
<evidence type="ECO:0000313" key="1">
    <source>
        <dbReference type="EMBL" id="ACL53272.1"/>
    </source>
</evidence>
<sequence>MQFLSSQCLKLKYSVKCAFFSTTTGFRVADINTPLIANLAAEYLQVSVCWSWVVAILRCPVRVCLIACRSVLQSLCLDNPVWLFFFSGDLILQAGGWNTVIFATFF</sequence>
<protein>
    <submittedName>
        <fullName evidence="1">Uncharacterized protein</fullName>
    </submittedName>
</protein>
<dbReference type="AlphaFoldDB" id="B7ZZC3"/>
<accession>B7ZZC3</accession>
<name>B7ZZC3_MAIZE</name>
<organism evidence="1">
    <name type="scientific">Zea mays</name>
    <name type="common">Maize</name>
    <dbReference type="NCBI Taxonomy" id="4577"/>
    <lineage>
        <taxon>Eukaryota</taxon>
        <taxon>Viridiplantae</taxon>
        <taxon>Streptophyta</taxon>
        <taxon>Embryophyta</taxon>
        <taxon>Tracheophyta</taxon>
        <taxon>Spermatophyta</taxon>
        <taxon>Magnoliopsida</taxon>
        <taxon>Liliopsida</taxon>
        <taxon>Poales</taxon>
        <taxon>Poaceae</taxon>
        <taxon>PACMAD clade</taxon>
        <taxon>Panicoideae</taxon>
        <taxon>Andropogonodae</taxon>
        <taxon>Andropogoneae</taxon>
        <taxon>Tripsacinae</taxon>
        <taxon>Zea</taxon>
    </lineage>
</organism>
<proteinExistence type="evidence at transcript level"/>